<dbReference type="eggNOG" id="COG3973">
    <property type="taxonomic scope" value="Bacteria"/>
</dbReference>
<proteinExistence type="predicted"/>
<dbReference type="Proteomes" id="UP000000268">
    <property type="component" value="Chromosome"/>
</dbReference>
<protein>
    <recommendedName>
        <fullName evidence="3">DNA helicase</fullName>
    </recommendedName>
</protein>
<dbReference type="OrthoDB" id="568057at2"/>
<dbReference type="InterPro" id="IPR027417">
    <property type="entry name" value="P-loop_NTPase"/>
</dbReference>
<dbReference type="HOGENOM" id="CLU_020212_0_0_3"/>
<evidence type="ECO:0000313" key="1">
    <source>
        <dbReference type="EMBL" id="ABW28879.1"/>
    </source>
</evidence>
<accession>B0C859</accession>
<organism evidence="1 2">
    <name type="scientific">Acaryochloris marina (strain MBIC 11017)</name>
    <dbReference type="NCBI Taxonomy" id="329726"/>
    <lineage>
        <taxon>Bacteria</taxon>
        <taxon>Bacillati</taxon>
        <taxon>Cyanobacteriota</taxon>
        <taxon>Cyanophyceae</taxon>
        <taxon>Acaryochloridales</taxon>
        <taxon>Acaryochloridaceae</taxon>
        <taxon>Acaryochloris</taxon>
    </lineage>
</organism>
<dbReference type="AlphaFoldDB" id="B0C859"/>
<dbReference type="KEGG" id="amr:AM1_3894"/>
<dbReference type="Gene3D" id="3.40.50.300">
    <property type="entry name" value="P-loop containing nucleotide triphosphate hydrolases"/>
    <property type="match status" value="2"/>
</dbReference>
<evidence type="ECO:0008006" key="3">
    <source>
        <dbReference type="Google" id="ProtNLM"/>
    </source>
</evidence>
<dbReference type="eggNOG" id="COG1061">
    <property type="taxonomic scope" value="Bacteria"/>
</dbReference>
<dbReference type="EMBL" id="CP000828">
    <property type="protein sequence ID" value="ABW28879.1"/>
    <property type="molecule type" value="Genomic_DNA"/>
</dbReference>
<keyword evidence="2" id="KW-1185">Reference proteome</keyword>
<sequence length="761" mass="87189">MTRIKLIPAALRDLKQSSIEQFFDDIPTILAGMQADHKRAGPNALDTKSLQGRYKTLSRTKIPGHSARIIWKRDAYDKTVIGIDARDDHTYSQDYDQRQYCPCYVWHGETGNDWRAWVYDAGYKYSPVLTPEQEQVGHDLLAQHNTEFSARLIQSPPGTGKSITATGWASKYYRQGWQVSLIVPSLLMEEIERYLQQQDEGLHGLQPMTFATWLGQLYPDLKDCLASPDQEREAFYAAAKQSHHLKTLGAISYRDILLYQAYILDHDTKNLRKSAQFHSNQQRLQLLRKIKPDHWRRQLGNQLSRFDVAQRLAHQPPPIAKNTLIIIDEAQDYLLAELKAVIALCQSWQTHHPYRVHLWLLGDLNQRIQPVDFEWGQLELDKSIQPFRSNYRNSGHILQFANPFLSITKHGDPGKRTITAAVAQPEDALEVGDPVRLLVCESQADIMGFFQRLVQCSPLQENSQHRYLRVELAQQVKVLRSHLNDLLYPTTRALEFLDVSQAKGREFEGCIALPTFTSTDIPTSEQAYQWYTLLTRTRARLLVLATRLEVDEMTRLVPDALVHCDQIPLEDAAAVDQTIQWIIEAVGGTDAVERATEIRHRLLTSLTTDPLHLYADTYALLQAAKIDHNDWEQAALQRLQDRFDILSNPMILHHAQGEELEVSLRCLLFRAMYRSWDAVATAQSLQQTDAAEYQRLGHQIAEDLDHQGLIYEALRVRKQFDLDILEDVPFPELLDQSGDLLILLGEALQTRLADVIDHLTL</sequence>
<dbReference type="RefSeq" id="WP_012164244.1">
    <property type="nucleotide sequence ID" value="NC_009925.1"/>
</dbReference>
<name>B0C859_ACAM1</name>
<dbReference type="STRING" id="329726.AM1_3894"/>
<evidence type="ECO:0000313" key="2">
    <source>
        <dbReference type="Proteomes" id="UP000000268"/>
    </source>
</evidence>
<dbReference type="SUPFAM" id="SSF52540">
    <property type="entry name" value="P-loop containing nucleoside triphosphate hydrolases"/>
    <property type="match status" value="1"/>
</dbReference>
<gene>
    <name evidence="1" type="ordered locus">AM1_3894</name>
</gene>
<reference evidence="1 2" key="1">
    <citation type="journal article" date="2008" name="Proc. Natl. Acad. Sci. U.S.A.">
        <title>Niche adaptation and genome expansion in the chlorophyll d-producing cyanobacterium Acaryochloris marina.</title>
        <authorList>
            <person name="Swingley W.D."/>
            <person name="Chen M."/>
            <person name="Cheung P.C."/>
            <person name="Conrad A.L."/>
            <person name="Dejesa L.C."/>
            <person name="Hao J."/>
            <person name="Honchak B.M."/>
            <person name="Karbach L.E."/>
            <person name="Kurdoglu A."/>
            <person name="Lahiri S."/>
            <person name="Mastrian S.D."/>
            <person name="Miyashita H."/>
            <person name="Page L."/>
            <person name="Ramakrishna P."/>
            <person name="Satoh S."/>
            <person name="Sattley W.M."/>
            <person name="Shimada Y."/>
            <person name="Taylor H.L."/>
            <person name="Tomo T."/>
            <person name="Tsuchiya T."/>
            <person name="Wang Z.T."/>
            <person name="Raymond J."/>
            <person name="Mimuro M."/>
            <person name="Blankenship R.E."/>
            <person name="Touchman J.W."/>
        </authorList>
    </citation>
    <scope>NUCLEOTIDE SEQUENCE [LARGE SCALE GENOMIC DNA]</scope>
    <source>
        <strain evidence="2">MBIC 11017</strain>
    </source>
</reference>